<dbReference type="InterPro" id="IPR057227">
    <property type="entry name" value="DUF7905"/>
</dbReference>
<sequence>MYSANDRLFAFEDQSAREWKNDFVEPAESDPGNANSNLVPNDNLKNLIDLSHSSRIAKDQQTTPTNHESIDIDCQEVRSQTFERIKPHAIVERLRSEIGSGSTKSNKIIHDRDKKRYTVSLRGGKWARPEPLVTDRLASHRRVLANEEAERKRYLDPPPIGKENLPVWGCYIWPYWYESAMTLLGPRLEDLNLIRLDNRVWIEWDEDCKCINISSPAVSKADAVLANTIKGIRDVVEHAKAARVTASPLHLVHPPTSIAVGTLIKPSILEKDPLKASKLILVQENFIHEEDSEWGSIRDKKIQSNIKLLQDHLVKNLLTYSPLKHWMRMRIHFGNIVMSKFTSEFAGNGTTLSAFGDMVAAPRFSAVIDRNLGDARLALILKENICQLPETFCSVHGRVQLRDVKFKDTEIIHFQINNQFFRMEGEMDNSFDNSRQAFQMGSITLYKDNRRNVLVETRNIDVERGLDWKLELIADNKDKVLNLPPELRTLIKDSVPTNTRLRIDPLGLQFPDVSPRPTDPVCISSVWVRSIIQYRMNESGYIVEIAIYRRWEAATTEGPPEMFCSISMFHPDWDDETQDISSKSYGREWKDDLSNFFKEGDQCEERLEYSINQIRKIQGYIVQARDKLIKRESKEIDLLDI</sequence>
<dbReference type="AlphaFoldDB" id="A0A420ICU1"/>
<comment type="caution">
    <text evidence="2">The sequence shown here is derived from an EMBL/GenBank/DDBJ whole genome shotgun (WGS) entry which is preliminary data.</text>
</comment>
<dbReference type="EMBL" id="MCBS01024856">
    <property type="protein sequence ID" value="RKF72354.1"/>
    <property type="molecule type" value="Genomic_DNA"/>
</dbReference>
<reference evidence="2 3" key="1">
    <citation type="journal article" date="2018" name="BMC Genomics">
        <title>Comparative genome analyses reveal sequence features reflecting distinct modes of host-adaptation between dicot and monocot powdery mildew.</title>
        <authorList>
            <person name="Wu Y."/>
            <person name="Ma X."/>
            <person name="Pan Z."/>
            <person name="Kale S.D."/>
            <person name="Song Y."/>
            <person name="King H."/>
            <person name="Zhang Q."/>
            <person name="Presley C."/>
            <person name="Deng X."/>
            <person name="Wei C.I."/>
            <person name="Xiao S."/>
        </authorList>
    </citation>
    <scope>NUCLEOTIDE SEQUENCE [LARGE SCALE GENOMIC DNA]</scope>
    <source>
        <strain evidence="2">UMSG1</strain>
    </source>
</reference>
<protein>
    <recommendedName>
        <fullName evidence="1">DUF7905 domain-containing protein</fullName>
    </recommendedName>
</protein>
<dbReference type="Pfam" id="PF25482">
    <property type="entry name" value="DUF7905"/>
    <property type="match status" value="1"/>
</dbReference>
<feature type="domain" description="DUF7905" evidence="1">
    <location>
        <begin position="303"/>
        <end position="598"/>
    </location>
</feature>
<dbReference type="Proteomes" id="UP000285326">
    <property type="component" value="Unassembled WGS sequence"/>
</dbReference>
<organism evidence="2 3">
    <name type="scientific">Golovinomyces cichoracearum</name>
    <dbReference type="NCBI Taxonomy" id="62708"/>
    <lineage>
        <taxon>Eukaryota</taxon>
        <taxon>Fungi</taxon>
        <taxon>Dikarya</taxon>
        <taxon>Ascomycota</taxon>
        <taxon>Pezizomycotina</taxon>
        <taxon>Leotiomycetes</taxon>
        <taxon>Erysiphales</taxon>
        <taxon>Erysiphaceae</taxon>
        <taxon>Golovinomyces</taxon>
    </lineage>
</organism>
<evidence type="ECO:0000313" key="2">
    <source>
        <dbReference type="EMBL" id="RKF72354.1"/>
    </source>
</evidence>
<evidence type="ECO:0000259" key="1">
    <source>
        <dbReference type="Pfam" id="PF25482"/>
    </source>
</evidence>
<gene>
    <name evidence="2" type="ORF">GcM1_248094</name>
</gene>
<accession>A0A420ICU1</accession>
<evidence type="ECO:0000313" key="3">
    <source>
        <dbReference type="Proteomes" id="UP000285326"/>
    </source>
</evidence>
<proteinExistence type="predicted"/>
<name>A0A420ICU1_9PEZI</name>